<reference evidence="1" key="2">
    <citation type="submission" date="2013-05" db="EMBL/GenBank/DDBJ databases">
        <authorList>
            <person name="Carter J.-M."/>
            <person name="Baker S.C."/>
            <person name="Pink R."/>
            <person name="Carter D.R.F."/>
            <person name="Collins A."/>
            <person name="Tomlin J."/>
            <person name="Gibbs M."/>
            <person name="Breuker C.J."/>
        </authorList>
    </citation>
    <scope>NUCLEOTIDE SEQUENCE</scope>
    <source>
        <tissue evidence="1">Ovary</tissue>
    </source>
</reference>
<name>S4NSK9_9NEOP</name>
<dbReference type="AlphaFoldDB" id="S4NSK9"/>
<accession>S4NSK9</accession>
<sequence length="69" mass="7900">MVPDHPIEGNSSYFYGRANHNSSRTFANFNMTIYMVVEVSKDMTINLLLSKSWLKSKLIVGSRQYVIAK</sequence>
<organism evidence="1">
    <name type="scientific">Pararge aegeria</name>
    <name type="common">speckled wood butterfly</name>
    <dbReference type="NCBI Taxonomy" id="116150"/>
    <lineage>
        <taxon>Eukaryota</taxon>
        <taxon>Metazoa</taxon>
        <taxon>Ecdysozoa</taxon>
        <taxon>Arthropoda</taxon>
        <taxon>Hexapoda</taxon>
        <taxon>Insecta</taxon>
        <taxon>Pterygota</taxon>
        <taxon>Neoptera</taxon>
        <taxon>Endopterygota</taxon>
        <taxon>Lepidoptera</taxon>
        <taxon>Glossata</taxon>
        <taxon>Ditrysia</taxon>
        <taxon>Papilionoidea</taxon>
        <taxon>Nymphalidae</taxon>
        <taxon>Satyrinae</taxon>
        <taxon>Satyrini</taxon>
        <taxon>Parargina</taxon>
        <taxon>Pararge</taxon>
    </lineage>
</organism>
<reference evidence="1" key="1">
    <citation type="journal article" date="2013" name="BMC Genomics">
        <title>Unscrambling butterfly oogenesis.</title>
        <authorList>
            <person name="Carter J.M."/>
            <person name="Baker S.C."/>
            <person name="Pink R."/>
            <person name="Carter D.R."/>
            <person name="Collins A."/>
            <person name="Tomlin J."/>
            <person name="Gibbs M."/>
            <person name="Breuker C.J."/>
        </authorList>
    </citation>
    <scope>NUCLEOTIDE SEQUENCE</scope>
    <source>
        <tissue evidence="1">Ovary</tissue>
    </source>
</reference>
<proteinExistence type="predicted"/>
<dbReference type="EMBL" id="GAIX01012506">
    <property type="protein sequence ID" value="JAA80054.1"/>
    <property type="molecule type" value="Transcribed_RNA"/>
</dbReference>
<protein>
    <submittedName>
        <fullName evidence="1">Uncharacterized protein</fullName>
    </submittedName>
</protein>
<evidence type="ECO:0000313" key="1">
    <source>
        <dbReference type="EMBL" id="JAA80054.1"/>
    </source>
</evidence>